<evidence type="ECO:0000256" key="8">
    <source>
        <dbReference type="ARBA" id="ARBA00023012"/>
    </source>
</evidence>
<proteinExistence type="predicted"/>
<sequence length="947" mass="106642">MNLDMYKDALLEIAFSISGEFNLKKLLQNTLPIFLRKLNCTLAAVVQKNGKNLYTEHILPKAMADHPDYLGPMEELSLALESDSGLLWYPMDHGSYHYYAFPMEDFGFLLLARARPFDSYFLKEMPPLTRMLARTCLACAAIEKRKESEALLLEQKAHFESIFTNTNDAMVYFDTEHRLFNVNERFTRMFGYTLEEVRGKNVNTIVDPRKLQKEYGSPRILAGETIEMEAIRYAKNGNGIEVLLKGGPVLIHGAIAGGYAIYSDISERKKNERQLLESNLLLEKSIDRANKLARQAEMANIAKSAFLANMSHEIRTPMNAIMGLTELCMAEPLTEKQQGYLSKVSLASRSLLGIINDILDFSKIEAGRLSMESIPFVLDDVLHQSWNLVAHRARQKKLELLCYRDPAIPEQLLGDPLRLGQVLTNLLGNAVKFTETGSVLLAVTLIRQEKKSFTLEFRIKDTGVGISEDEKKRLFQPFSQADSSTTRKFGGTGLGLTISRQLVELMGGEIRLESAPRKGSSFIFTSSFQADHPIKETGHDLPEALRSMRILVLGSHGETGKVLKAYLKAFSLETHLADNTEDACKVPGDALPPFDIIFWDTGRSGPEDTETFLQRLEKSESAKKPAIILVSEEGEDHAASLKHREYATAILTTPFTPSLVMKALLNSIKKKEGRAPVKQRHQLSNGRSLQPLHGKRVLLVEDHEINRLVAAELLKQVGIETEMAFNGKEAIHALDLNPCDYYDCVLMDIQMPVMDGYEATRQIRKNDDFRDLPILAMTANAMEEDRKKTLECGMQGHVAKPIIPEELFAKLLECCCDKTASGIACHRERECLLTEEKTGRNDYKPKKSSGHDEDQKTKGQHPEINCRELPPIKTETDPEFLEHINNLNELLLQYDNRAEELINALLDSGLHPSDAGILNLIKKRIWTYDFEGALCLLQPFMQPVDKE</sequence>
<dbReference type="AlphaFoldDB" id="A0A562RHK6"/>
<dbReference type="FunFam" id="1.10.287.130:FF:000002">
    <property type="entry name" value="Two-component osmosensing histidine kinase"/>
    <property type="match status" value="1"/>
</dbReference>
<dbReference type="EC" id="2.7.13.3" evidence="2"/>
<name>A0A562RHK6_9BACT</name>
<dbReference type="Gene3D" id="3.40.50.2300">
    <property type="match status" value="2"/>
</dbReference>
<comment type="subunit">
    <text evidence="9">At low DSF concentrations, interacts with RpfF.</text>
</comment>
<keyword evidence="4" id="KW-0808">Transferase</keyword>
<dbReference type="SUPFAM" id="SSF47384">
    <property type="entry name" value="Homodimeric domain of signal transducing histidine kinase"/>
    <property type="match status" value="1"/>
</dbReference>
<dbReference type="PRINTS" id="PR00344">
    <property type="entry name" value="BCTRLSENSOR"/>
</dbReference>
<dbReference type="NCBIfam" id="TIGR00229">
    <property type="entry name" value="sensory_box"/>
    <property type="match status" value="1"/>
</dbReference>
<protein>
    <recommendedName>
        <fullName evidence="10">Sensory/regulatory protein RpfC</fullName>
        <ecNumber evidence="2">2.7.13.3</ecNumber>
    </recommendedName>
</protein>
<feature type="domain" description="Response regulatory" evidence="14">
    <location>
        <begin position="696"/>
        <end position="815"/>
    </location>
</feature>
<evidence type="ECO:0000256" key="12">
    <source>
        <dbReference type="SAM" id="MobiDB-lite"/>
    </source>
</evidence>
<evidence type="ECO:0000313" key="18">
    <source>
        <dbReference type="Proteomes" id="UP000318307"/>
    </source>
</evidence>
<dbReference type="Pfam" id="PF00072">
    <property type="entry name" value="Response_reg"/>
    <property type="match status" value="1"/>
</dbReference>
<dbReference type="EMBL" id="VLLC01000020">
    <property type="protein sequence ID" value="TWI68599.1"/>
    <property type="molecule type" value="Genomic_DNA"/>
</dbReference>
<dbReference type="PROSITE" id="PS50109">
    <property type="entry name" value="HIS_KIN"/>
    <property type="match status" value="1"/>
</dbReference>
<feature type="modified residue" description="4-aspartylphosphate" evidence="11">
    <location>
        <position position="748"/>
    </location>
</feature>
<dbReference type="InterPro" id="IPR036890">
    <property type="entry name" value="HATPase_C_sf"/>
</dbReference>
<comment type="caution">
    <text evidence="17">The sequence shown here is derived from an EMBL/GenBank/DDBJ whole genome shotgun (WGS) entry which is preliminary data.</text>
</comment>
<dbReference type="SMART" id="SM00091">
    <property type="entry name" value="PAS"/>
    <property type="match status" value="1"/>
</dbReference>
<feature type="compositionally biased region" description="Basic and acidic residues" evidence="12">
    <location>
        <begin position="840"/>
        <end position="866"/>
    </location>
</feature>
<dbReference type="CDD" id="cd16922">
    <property type="entry name" value="HATPase_EvgS-ArcB-TorS-like"/>
    <property type="match status" value="1"/>
</dbReference>
<feature type="region of interest" description="Disordered" evidence="12">
    <location>
        <begin position="840"/>
        <end position="870"/>
    </location>
</feature>
<dbReference type="Gene3D" id="3.30.450.20">
    <property type="entry name" value="PAS domain"/>
    <property type="match status" value="1"/>
</dbReference>
<dbReference type="GO" id="GO:0000155">
    <property type="term" value="F:phosphorelay sensor kinase activity"/>
    <property type="evidence" value="ECO:0007669"/>
    <property type="project" value="InterPro"/>
</dbReference>
<dbReference type="Gene3D" id="1.10.287.130">
    <property type="match status" value="1"/>
</dbReference>
<keyword evidence="7" id="KW-0067">ATP-binding</keyword>
<dbReference type="PROSITE" id="PS50112">
    <property type="entry name" value="PAS"/>
    <property type="match status" value="1"/>
</dbReference>
<dbReference type="InterPro" id="IPR004358">
    <property type="entry name" value="Sig_transdc_His_kin-like_C"/>
</dbReference>
<dbReference type="SUPFAM" id="SSF55874">
    <property type="entry name" value="ATPase domain of HSP90 chaperone/DNA topoisomerase II/histidine kinase"/>
    <property type="match status" value="1"/>
</dbReference>
<dbReference type="PANTHER" id="PTHR45339:SF1">
    <property type="entry name" value="HYBRID SIGNAL TRANSDUCTION HISTIDINE KINASE J"/>
    <property type="match status" value="1"/>
</dbReference>
<evidence type="ECO:0000256" key="4">
    <source>
        <dbReference type="ARBA" id="ARBA00022679"/>
    </source>
</evidence>
<keyword evidence="18" id="KW-1185">Reference proteome</keyword>
<dbReference type="InterPro" id="IPR011006">
    <property type="entry name" value="CheY-like_superfamily"/>
</dbReference>
<evidence type="ECO:0000313" key="17">
    <source>
        <dbReference type="EMBL" id="TWI68599.1"/>
    </source>
</evidence>
<evidence type="ECO:0000256" key="3">
    <source>
        <dbReference type="ARBA" id="ARBA00022553"/>
    </source>
</evidence>
<dbReference type="CDD" id="cd00082">
    <property type="entry name" value="HisKA"/>
    <property type="match status" value="1"/>
</dbReference>
<keyword evidence="3 11" id="KW-0597">Phosphoprotein</keyword>
<evidence type="ECO:0000259" key="13">
    <source>
        <dbReference type="PROSITE" id="PS50109"/>
    </source>
</evidence>
<dbReference type="InterPro" id="IPR000700">
    <property type="entry name" value="PAS-assoc_C"/>
</dbReference>
<evidence type="ECO:0000256" key="9">
    <source>
        <dbReference type="ARBA" id="ARBA00064003"/>
    </source>
</evidence>
<accession>A0A562RHK6</accession>
<feature type="domain" description="Histidine kinase" evidence="13">
    <location>
        <begin position="309"/>
        <end position="530"/>
    </location>
</feature>
<dbReference type="Pfam" id="PF00512">
    <property type="entry name" value="HisKA"/>
    <property type="match status" value="1"/>
</dbReference>
<evidence type="ECO:0000256" key="5">
    <source>
        <dbReference type="ARBA" id="ARBA00022741"/>
    </source>
</evidence>
<dbReference type="FunFam" id="3.30.565.10:FF:000010">
    <property type="entry name" value="Sensor histidine kinase RcsC"/>
    <property type="match status" value="1"/>
</dbReference>
<dbReference type="InterPro" id="IPR003661">
    <property type="entry name" value="HisK_dim/P_dom"/>
</dbReference>
<evidence type="ECO:0000256" key="11">
    <source>
        <dbReference type="PROSITE-ProRule" id="PRU00169"/>
    </source>
</evidence>
<dbReference type="CDD" id="cd17546">
    <property type="entry name" value="REC_hyHK_CKI1_RcsC-like"/>
    <property type="match status" value="1"/>
</dbReference>
<dbReference type="InterPro" id="IPR003594">
    <property type="entry name" value="HATPase_dom"/>
</dbReference>
<dbReference type="PANTHER" id="PTHR45339">
    <property type="entry name" value="HYBRID SIGNAL TRANSDUCTION HISTIDINE KINASE J"/>
    <property type="match status" value="1"/>
</dbReference>
<comment type="catalytic activity">
    <reaction evidence="1">
        <text>ATP + protein L-histidine = ADP + protein N-phospho-L-histidine.</text>
        <dbReference type="EC" id="2.7.13.3"/>
    </reaction>
</comment>
<dbReference type="PROSITE" id="PS50113">
    <property type="entry name" value="PAC"/>
    <property type="match status" value="1"/>
</dbReference>
<dbReference type="InterPro" id="IPR005467">
    <property type="entry name" value="His_kinase_dom"/>
</dbReference>
<reference evidence="17 18" key="1">
    <citation type="submission" date="2019-07" db="EMBL/GenBank/DDBJ databases">
        <title>Genome sequencing of 100 strains of the haloalkaliphilic chemolithoautotrophic sulfur-oxidizing bacterium Thioalkalivibrio.</title>
        <authorList>
            <person name="Muyzer G."/>
        </authorList>
    </citation>
    <scope>NUCLEOTIDE SEQUENCE [LARGE SCALE GENOMIC DNA]</scope>
    <source>
        <strain evidence="17 18">ASO4-4</strain>
    </source>
</reference>
<dbReference type="Pfam" id="PF13426">
    <property type="entry name" value="PAS_9"/>
    <property type="match status" value="1"/>
</dbReference>
<gene>
    <name evidence="17" type="ORF">LZ24_02435</name>
</gene>
<dbReference type="SMART" id="SM00388">
    <property type="entry name" value="HisKA"/>
    <property type="match status" value="1"/>
</dbReference>
<dbReference type="InterPro" id="IPR001789">
    <property type="entry name" value="Sig_transdc_resp-reg_receiver"/>
</dbReference>
<dbReference type="PROSITE" id="PS50110">
    <property type="entry name" value="RESPONSE_REGULATORY"/>
    <property type="match status" value="1"/>
</dbReference>
<feature type="domain" description="PAS" evidence="15">
    <location>
        <begin position="155"/>
        <end position="208"/>
    </location>
</feature>
<evidence type="ECO:0000256" key="1">
    <source>
        <dbReference type="ARBA" id="ARBA00000085"/>
    </source>
</evidence>
<organism evidence="17 18">
    <name type="scientific">Desulfobotulus alkaliphilus</name>
    <dbReference type="NCBI Taxonomy" id="622671"/>
    <lineage>
        <taxon>Bacteria</taxon>
        <taxon>Pseudomonadati</taxon>
        <taxon>Thermodesulfobacteriota</taxon>
        <taxon>Desulfobacteria</taxon>
        <taxon>Desulfobacterales</taxon>
        <taxon>Desulfobacteraceae</taxon>
        <taxon>Desulfobotulus</taxon>
    </lineage>
</organism>
<feature type="domain" description="PAC" evidence="16">
    <location>
        <begin position="224"/>
        <end position="277"/>
    </location>
</feature>
<evidence type="ECO:0000259" key="16">
    <source>
        <dbReference type="PROSITE" id="PS50113"/>
    </source>
</evidence>
<dbReference type="GO" id="GO:0005524">
    <property type="term" value="F:ATP binding"/>
    <property type="evidence" value="ECO:0007669"/>
    <property type="project" value="UniProtKB-KW"/>
</dbReference>
<evidence type="ECO:0000256" key="6">
    <source>
        <dbReference type="ARBA" id="ARBA00022777"/>
    </source>
</evidence>
<dbReference type="SUPFAM" id="SSF55785">
    <property type="entry name" value="PYP-like sensor domain (PAS domain)"/>
    <property type="match status" value="1"/>
</dbReference>
<keyword evidence="8" id="KW-0902">Two-component regulatory system</keyword>
<dbReference type="RefSeq" id="WP_186443106.1">
    <property type="nucleotide sequence ID" value="NZ_VLLC01000020.1"/>
</dbReference>
<dbReference type="SMART" id="SM00387">
    <property type="entry name" value="HATPase_c"/>
    <property type="match status" value="1"/>
</dbReference>
<evidence type="ECO:0000259" key="14">
    <source>
        <dbReference type="PROSITE" id="PS50110"/>
    </source>
</evidence>
<evidence type="ECO:0000256" key="2">
    <source>
        <dbReference type="ARBA" id="ARBA00012438"/>
    </source>
</evidence>
<evidence type="ECO:0000256" key="7">
    <source>
        <dbReference type="ARBA" id="ARBA00022840"/>
    </source>
</evidence>
<dbReference type="InterPro" id="IPR036097">
    <property type="entry name" value="HisK_dim/P_sf"/>
</dbReference>
<dbReference type="SUPFAM" id="SSF52172">
    <property type="entry name" value="CheY-like"/>
    <property type="match status" value="2"/>
</dbReference>
<dbReference type="CDD" id="cd00130">
    <property type="entry name" value="PAS"/>
    <property type="match status" value="1"/>
</dbReference>
<dbReference type="SMART" id="SM00448">
    <property type="entry name" value="REC"/>
    <property type="match status" value="1"/>
</dbReference>
<dbReference type="Proteomes" id="UP000318307">
    <property type="component" value="Unassembled WGS sequence"/>
</dbReference>
<keyword evidence="5" id="KW-0547">Nucleotide-binding</keyword>
<evidence type="ECO:0000256" key="10">
    <source>
        <dbReference type="ARBA" id="ARBA00068150"/>
    </source>
</evidence>
<evidence type="ECO:0000259" key="15">
    <source>
        <dbReference type="PROSITE" id="PS50112"/>
    </source>
</evidence>
<dbReference type="InterPro" id="IPR035965">
    <property type="entry name" value="PAS-like_dom_sf"/>
</dbReference>
<dbReference type="InterPro" id="IPR000014">
    <property type="entry name" value="PAS"/>
</dbReference>
<dbReference type="Pfam" id="PF02518">
    <property type="entry name" value="HATPase_c"/>
    <property type="match status" value="1"/>
</dbReference>
<keyword evidence="6" id="KW-0418">Kinase</keyword>
<dbReference type="Gene3D" id="3.30.565.10">
    <property type="entry name" value="Histidine kinase-like ATPase, C-terminal domain"/>
    <property type="match status" value="1"/>
</dbReference>